<dbReference type="Pfam" id="PF04229">
    <property type="entry name" value="GrpB"/>
    <property type="match status" value="1"/>
</dbReference>
<gene>
    <name evidence="1" type="ORF">GCM10008932_24130</name>
</gene>
<reference evidence="1 2" key="1">
    <citation type="journal article" date="2019" name="Int. J. Syst. Evol. Microbiol.">
        <title>The Global Catalogue of Microorganisms (GCM) 10K type strain sequencing project: providing services to taxonomists for standard genome sequencing and annotation.</title>
        <authorList>
            <consortium name="The Broad Institute Genomics Platform"/>
            <consortium name="The Broad Institute Genome Sequencing Center for Infectious Disease"/>
            <person name="Wu L."/>
            <person name="Ma J."/>
        </authorList>
    </citation>
    <scope>NUCLEOTIDE SEQUENCE [LARGE SCALE GENOMIC DNA]</scope>
    <source>
        <strain evidence="1 2">JCM 12662</strain>
    </source>
</reference>
<comment type="caution">
    <text evidence="1">The sequence shown here is derived from an EMBL/GenBank/DDBJ whole genome shotgun (WGS) entry which is preliminary data.</text>
</comment>
<name>A0ABN0XSZ0_9LACT</name>
<dbReference type="Proteomes" id="UP001501166">
    <property type="component" value="Unassembled WGS sequence"/>
</dbReference>
<sequence length="175" mass="20657">MELGTGRNEVRLVEHDNAWEDEFKSVKKNLLEHTSLTDNQIEHIGSTAIKGILAKPIIDILVGVDSIESDTTELEKELRTCGFYRLRVNRQDEIVFAKFTDETFKIRTHYIHLTDINSDFWHNRIFFRDYLNAKDDAKKEYERIKLNFTDGKSEGIEEYTDFKEAFVKDIYSKRK</sequence>
<protein>
    <recommendedName>
        <fullName evidence="3">Dephospho-CoA kinase/protein folding accessory domain-containing protein</fullName>
    </recommendedName>
</protein>
<dbReference type="PANTHER" id="PTHR34822">
    <property type="entry name" value="GRPB DOMAIN PROTEIN (AFU_ORTHOLOGUE AFUA_1G01530)"/>
    <property type="match status" value="1"/>
</dbReference>
<organism evidence="1 2">
    <name type="scientific">Alkalibacterium iburiense</name>
    <dbReference type="NCBI Taxonomy" id="290589"/>
    <lineage>
        <taxon>Bacteria</taxon>
        <taxon>Bacillati</taxon>
        <taxon>Bacillota</taxon>
        <taxon>Bacilli</taxon>
        <taxon>Lactobacillales</taxon>
        <taxon>Carnobacteriaceae</taxon>
        <taxon>Alkalibacterium</taxon>
    </lineage>
</organism>
<evidence type="ECO:0000313" key="1">
    <source>
        <dbReference type="EMBL" id="GAA0371987.1"/>
    </source>
</evidence>
<dbReference type="Gene3D" id="3.30.460.10">
    <property type="entry name" value="Beta Polymerase, domain 2"/>
    <property type="match status" value="1"/>
</dbReference>
<dbReference type="EMBL" id="BAAACW010000165">
    <property type="protein sequence ID" value="GAA0371987.1"/>
    <property type="molecule type" value="Genomic_DNA"/>
</dbReference>
<evidence type="ECO:0008006" key="3">
    <source>
        <dbReference type="Google" id="ProtNLM"/>
    </source>
</evidence>
<accession>A0ABN0XSZ0</accession>
<dbReference type="PANTHER" id="PTHR34822:SF1">
    <property type="entry name" value="GRPB FAMILY PROTEIN"/>
    <property type="match status" value="1"/>
</dbReference>
<evidence type="ECO:0000313" key="2">
    <source>
        <dbReference type="Proteomes" id="UP001501166"/>
    </source>
</evidence>
<proteinExistence type="predicted"/>
<keyword evidence="2" id="KW-1185">Reference proteome</keyword>
<dbReference type="InterPro" id="IPR007344">
    <property type="entry name" value="GrpB/CoaE"/>
</dbReference>
<dbReference type="InterPro" id="IPR043519">
    <property type="entry name" value="NT_sf"/>
</dbReference>
<dbReference type="RefSeq" id="WP_343756988.1">
    <property type="nucleotide sequence ID" value="NZ_BAAACW010000165.1"/>
</dbReference>
<dbReference type="SUPFAM" id="SSF81301">
    <property type="entry name" value="Nucleotidyltransferase"/>
    <property type="match status" value="1"/>
</dbReference>